<dbReference type="KEGG" id="pmai:CF386_12185"/>
<evidence type="ECO:0000313" key="3">
    <source>
        <dbReference type="Proteomes" id="UP000242175"/>
    </source>
</evidence>
<keyword evidence="3" id="KW-1185">Reference proteome</keyword>
<dbReference type="AlphaFoldDB" id="A0A220VHD7"/>
<dbReference type="Gene3D" id="1.10.10.10">
    <property type="entry name" value="Winged helix-like DNA-binding domain superfamily/Winged helix DNA-binding domain"/>
    <property type="match status" value="2"/>
</dbReference>
<dbReference type="SUPFAM" id="SSF46785">
    <property type="entry name" value="Winged helix' DNA-binding domain"/>
    <property type="match status" value="2"/>
</dbReference>
<dbReference type="PANTHER" id="PTHR38768">
    <property type="entry name" value="UPF0502 PROTEIN YCEH"/>
    <property type="match status" value="1"/>
</dbReference>
<dbReference type="HAMAP" id="MF_01584">
    <property type="entry name" value="UPF0502"/>
    <property type="match status" value="1"/>
</dbReference>
<reference evidence="2 3" key="1">
    <citation type="journal article" date="2016" name="Int. J. Syst. Evol. Microbiol.">
        <title>Paraphotobacterium marinum gen. nov., sp. nov., a member of the family Vibrionaceae, isolated from surface seawater.</title>
        <authorList>
            <person name="Huang Z."/>
            <person name="Dong C."/>
            <person name="Shao Z."/>
        </authorList>
    </citation>
    <scope>NUCLEOTIDE SEQUENCE [LARGE SCALE GENOMIC DNA]</scope>
    <source>
        <strain evidence="2 3">NSCS20N07D</strain>
    </source>
</reference>
<evidence type="ECO:0000313" key="2">
    <source>
        <dbReference type="EMBL" id="ASK79794.1"/>
    </source>
</evidence>
<dbReference type="Pfam" id="PF04337">
    <property type="entry name" value="DUF480"/>
    <property type="match status" value="1"/>
</dbReference>
<dbReference type="InterPro" id="IPR036390">
    <property type="entry name" value="WH_DNA-bd_sf"/>
</dbReference>
<protein>
    <submittedName>
        <fullName evidence="2">Uncharacterized protein</fullName>
    </submittedName>
</protein>
<gene>
    <name evidence="2" type="ORF">CF386_12185</name>
</gene>
<dbReference type="EMBL" id="CP022356">
    <property type="protein sequence ID" value="ASK79794.1"/>
    <property type="molecule type" value="Genomic_DNA"/>
</dbReference>
<organism evidence="2 3">
    <name type="scientific">Paraphotobacterium marinum</name>
    <dbReference type="NCBI Taxonomy" id="1755811"/>
    <lineage>
        <taxon>Bacteria</taxon>
        <taxon>Pseudomonadati</taxon>
        <taxon>Pseudomonadota</taxon>
        <taxon>Gammaproteobacteria</taxon>
        <taxon>Vibrionales</taxon>
        <taxon>Vibrionaceae</taxon>
        <taxon>Paraphotobacterium</taxon>
    </lineage>
</organism>
<dbReference type="PANTHER" id="PTHR38768:SF1">
    <property type="entry name" value="UPF0502 PROTEIN YCEH"/>
    <property type="match status" value="1"/>
</dbReference>
<comment type="similarity">
    <text evidence="1">Belongs to the UPF0502 family.</text>
</comment>
<proteinExistence type="inferred from homology"/>
<dbReference type="InterPro" id="IPR007432">
    <property type="entry name" value="DUF480"/>
</dbReference>
<dbReference type="Proteomes" id="UP000242175">
    <property type="component" value="Chromosome small"/>
</dbReference>
<dbReference type="InterPro" id="IPR036388">
    <property type="entry name" value="WH-like_DNA-bd_sf"/>
</dbReference>
<accession>A0A220VHD7</accession>
<evidence type="ECO:0000256" key="1">
    <source>
        <dbReference type="HAMAP-Rule" id="MF_01584"/>
    </source>
</evidence>
<sequence>MDFIMKKLNNIQLRIIGSLIEKEYTTPDYYPLTLNSLLNACNQKSNREPVLNLKESDLDNELEKLESLKLVQIDDASRAKKFRQRFCSSPFGYLNTTPAESSILCVLFLRGPQTPGEIKNRSQRLYEFKNLTEVEETLSNMSQIENNMIVMLPKLPGKREQRYMHNFSEEPFLNESSDNIIAIDNDFPDNPEIEIKSLKNKLEVIKSQIYDIESRLDYLERKL</sequence>
<name>A0A220VHD7_9GAMM</name>